<proteinExistence type="predicted"/>
<comment type="caution">
    <text evidence="1">The sequence shown here is derived from an EMBL/GenBank/DDBJ whole genome shotgun (WGS) entry which is preliminary data.</text>
</comment>
<name>A0ABT4H738_PAEAL</name>
<keyword evidence="2" id="KW-1185">Reference proteome</keyword>
<dbReference type="RefSeq" id="WP_268600639.1">
    <property type="nucleotide sequence ID" value="NZ_JAMDNP010000119.1"/>
</dbReference>
<accession>A0ABT4H738</accession>
<evidence type="ECO:0000313" key="2">
    <source>
        <dbReference type="Proteomes" id="UP001527181"/>
    </source>
</evidence>
<dbReference type="EMBL" id="JAMDNP010000119">
    <property type="protein sequence ID" value="MCY9764780.1"/>
    <property type="molecule type" value="Genomic_DNA"/>
</dbReference>
<reference evidence="1 2" key="1">
    <citation type="submission" date="2022-05" db="EMBL/GenBank/DDBJ databases">
        <title>Genome Sequencing of Bee-Associated Microbes.</title>
        <authorList>
            <person name="Dunlap C."/>
        </authorList>
    </citation>
    <scope>NUCLEOTIDE SEQUENCE [LARGE SCALE GENOMIC DNA]</scope>
    <source>
        <strain evidence="1 2">NRRL B-04010</strain>
    </source>
</reference>
<protein>
    <submittedName>
        <fullName evidence="1">Uncharacterized protein</fullName>
    </submittedName>
</protein>
<sequence length="64" mass="7577">MTNIKMKQGATDKVSEPLFYKWQLMTSTRLEINPDILESLLVDDKQYTLNEVKKLITDFEKRKV</sequence>
<organism evidence="1 2">
    <name type="scientific">Paenibacillus alvei</name>
    <name type="common">Bacillus alvei</name>
    <dbReference type="NCBI Taxonomy" id="44250"/>
    <lineage>
        <taxon>Bacteria</taxon>
        <taxon>Bacillati</taxon>
        <taxon>Bacillota</taxon>
        <taxon>Bacilli</taxon>
        <taxon>Bacillales</taxon>
        <taxon>Paenibacillaceae</taxon>
        <taxon>Paenibacillus</taxon>
    </lineage>
</organism>
<gene>
    <name evidence="1" type="ORF">M5X12_30260</name>
</gene>
<evidence type="ECO:0000313" key="1">
    <source>
        <dbReference type="EMBL" id="MCY9764780.1"/>
    </source>
</evidence>
<dbReference type="Proteomes" id="UP001527181">
    <property type="component" value="Unassembled WGS sequence"/>
</dbReference>